<protein>
    <submittedName>
        <fullName evidence="1">Uncharacterized protein</fullName>
    </submittedName>
</protein>
<gene>
    <name evidence="1" type="ORF">CSSPJE1EN1_LOCUS26651</name>
</gene>
<dbReference type="EMBL" id="CAXAQS010000349">
    <property type="protein sequence ID" value="CAK9251273.1"/>
    <property type="molecule type" value="Genomic_DNA"/>
</dbReference>
<evidence type="ECO:0000313" key="2">
    <source>
        <dbReference type="Proteomes" id="UP001497444"/>
    </source>
</evidence>
<organism evidence="1 2">
    <name type="scientific">Sphagnum jensenii</name>
    <dbReference type="NCBI Taxonomy" id="128206"/>
    <lineage>
        <taxon>Eukaryota</taxon>
        <taxon>Viridiplantae</taxon>
        <taxon>Streptophyta</taxon>
        <taxon>Embryophyta</taxon>
        <taxon>Bryophyta</taxon>
        <taxon>Sphagnophytina</taxon>
        <taxon>Sphagnopsida</taxon>
        <taxon>Sphagnales</taxon>
        <taxon>Sphagnaceae</taxon>
        <taxon>Sphagnum</taxon>
    </lineage>
</organism>
<proteinExistence type="predicted"/>
<accession>A0ABP0VA34</accession>
<comment type="caution">
    <text evidence="1">The sequence shown here is derived from an EMBL/GenBank/DDBJ whole genome shotgun (WGS) entry which is preliminary data.</text>
</comment>
<keyword evidence="2" id="KW-1185">Reference proteome</keyword>
<dbReference type="Proteomes" id="UP001497444">
    <property type="component" value="Unassembled WGS sequence"/>
</dbReference>
<sequence>MKRDYVSCLKGVEDKYQSLLREISNSPPSEPLYLYYLGVISDLYGSAKKNLEIVKSTMETIEAAIFHFKGLCAAPQFNEIIFNVKLNSDFVHLDIYPMNWINKLGLSMNRDRSNMFEYAKKFKATTVLEDDYNILPIAGGAVYWRGREFVMVSNMGFARKTRLPEPIIRVIMDEFNAKIVITGKGAYNILNENMVAVEIPADLDVKLFDKYISAHSYTNFGGYRLSDYLDSVEFSHYHPGYNLDHEESNIYGDSDACTIGVFEYDKKIEITQVTENYSRSETTTRIYFGRDPEDPDETVIDCGLANVDVIKDVKFNRYEQKLYISVPYVPEKGQRGKLIVVEEDDD</sequence>
<name>A0ABP0VA34_9BRYO</name>
<evidence type="ECO:0000313" key="1">
    <source>
        <dbReference type="EMBL" id="CAK9251273.1"/>
    </source>
</evidence>
<reference evidence="1" key="1">
    <citation type="submission" date="2024-02" db="EMBL/GenBank/DDBJ databases">
        <authorList>
            <consortium name="ELIXIR-Norway"/>
            <consortium name="Elixir Norway"/>
        </authorList>
    </citation>
    <scope>NUCLEOTIDE SEQUENCE</scope>
</reference>